<accession>A0A8H3HV09</accession>
<comment type="caution">
    <text evidence="3">The sequence shown here is derived from an EMBL/GenBank/DDBJ whole genome shotgun (WGS) entry which is preliminary data.</text>
</comment>
<keyword evidence="2" id="KW-0560">Oxidoreductase</keyword>
<evidence type="ECO:0000256" key="1">
    <source>
        <dbReference type="ARBA" id="ARBA00006484"/>
    </source>
</evidence>
<dbReference type="InterPro" id="IPR036291">
    <property type="entry name" value="NAD(P)-bd_dom_sf"/>
</dbReference>
<dbReference type="OrthoDB" id="5336600at2759"/>
<evidence type="ECO:0000256" key="2">
    <source>
        <dbReference type="ARBA" id="ARBA00023002"/>
    </source>
</evidence>
<dbReference type="InterPro" id="IPR002347">
    <property type="entry name" value="SDR_fam"/>
</dbReference>
<dbReference type="AlphaFoldDB" id="A0A8H3HV09"/>
<evidence type="ECO:0000313" key="3">
    <source>
        <dbReference type="EMBL" id="CAF9903517.1"/>
    </source>
</evidence>
<evidence type="ECO:0000313" key="4">
    <source>
        <dbReference type="Proteomes" id="UP000664169"/>
    </source>
</evidence>
<dbReference type="SUPFAM" id="SSF51735">
    <property type="entry name" value="NAD(P)-binding Rossmann-fold domains"/>
    <property type="match status" value="1"/>
</dbReference>
<dbReference type="GO" id="GO:0016491">
    <property type="term" value="F:oxidoreductase activity"/>
    <property type="evidence" value="ECO:0007669"/>
    <property type="project" value="UniProtKB-KW"/>
</dbReference>
<dbReference type="Gene3D" id="3.40.50.720">
    <property type="entry name" value="NAD(P)-binding Rossmann-like Domain"/>
    <property type="match status" value="1"/>
</dbReference>
<organism evidence="3 4">
    <name type="scientific">Gomphillus americanus</name>
    <dbReference type="NCBI Taxonomy" id="1940652"/>
    <lineage>
        <taxon>Eukaryota</taxon>
        <taxon>Fungi</taxon>
        <taxon>Dikarya</taxon>
        <taxon>Ascomycota</taxon>
        <taxon>Pezizomycotina</taxon>
        <taxon>Lecanoromycetes</taxon>
        <taxon>OSLEUM clade</taxon>
        <taxon>Ostropomycetidae</taxon>
        <taxon>Ostropales</taxon>
        <taxon>Graphidaceae</taxon>
        <taxon>Gomphilloideae</taxon>
        <taxon>Gomphillus</taxon>
    </lineage>
</organism>
<dbReference type="Pfam" id="PF00106">
    <property type="entry name" value="adh_short"/>
    <property type="match status" value="1"/>
</dbReference>
<reference evidence="3" key="1">
    <citation type="submission" date="2021-03" db="EMBL/GenBank/DDBJ databases">
        <authorList>
            <person name="Tagirdzhanova G."/>
        </authorList>
    </citation>
    <scope>NUCLEOTIDE SEQUENCE</scope>
</reference>
<dbReference type="CDD" id="cd05233">
    <property type="entry name" value="SDR_c"/>
    <property type="match status" value="1"/>
</dbReference>
<dbReference type="PANTHER" id="PTHR43669:SF3">
    <property type="entry name" value="ALCOHOL DEHYDROGENASE, PUTATIVE (AFU_ORTHOLOGUE AFUA_3G03445)-RELATED"/>
    <property type="match status" value="1"/>
</dbReference>
<comment type="similarity">
    <text evidence="1">Belongs to the short-chain dehydrogenases/reductases (SDR) family.</text>
</comment>
<dbReference type="PANTHER" id="PTHR43669">
    <property type="entry name" value="5-KETO-D-GLUCONATE 5-REDUCTASE"/>
    <property type="match status" value="1"/>
</dbReference>
<dbReference type="EMBL" id="CAJPDQ010000001">
    <property type="protein sequence ID" value="CAF9903517.1"/>
    <property type="molecule type" value="Genomic_DNA"/>
</dbReference>
<keyword evidence="4" id="KW-1185">Reference proteome</keyword>
<protein>
    <submittedName>
        <fullName evidence="3">Uncharacterized protein</fullName>
    </submittedName>
</protein>
<gene>
    <name evidence="3" type="ORF">GOMPHAMPRED_000334</name>
</gene>
<dbReference type="Proteomes" id="UP000664169">
    <property type="component" value="Unassembled WGS sequence"/>
</dbReference>
<proteinExistence type="inferred from homology"/>
<sequence>MSSNNATLLILGCGPGVGLSSAKALAATGLFKNVVLCSRNEERIQQHGAEVRQFVNDKVDVHTVSLDLNDTEGLSEQIGKIRQIGELRCLLFNAARIRPSKPLEASVEELQEDFRASTLALYVIAQETVPHLSQNSSNTSRPAFIVTNSHLPESPIPEVLILSVVKAAQQNLVQGLHAAFSDKIEFAVIKIKGIVGTQDGQIHAETVAERIVDVYQSASEGKKGKVLIDIDP</sequence>
<name>A0A8H3HV09_9LECA</name>